<protein>
    <recommendedName>
        <fullName evidence="5">Peptidoglycan-binding protein</fullName>
    </recommendedName>
</protein>
<dbReference type="InterPro" id="IPR036365">
    <property type="entry name" value="PGBD-like_sf"/>
</dbReference>
<dbReference type="InterPro" id="IPR002477">
    <property type="entry name" value="Peptidoglycan-bd-like"/>
</dbReference>
<gene>
    <name evidence="3" type="ORF">GURASL_07860</name>
</gene>
<proteinExistence type="predicted"/>
<evidence type="ECO:0000259" key="2">
    <source>
        <dbReference type="Pfam" id="PF11860"/>
    </source>
</evidence>
<keyword evidence="4" id="KW-1185">Reference proteome</keyword>
<evidence type="ECO:0000259" key="1">
    <source>
        <dbReference type="Pfam" id="PF01471"/>
    </source>
</evidence>
<name>A0ABM8EHG8_9BACT</name>
<accession>A0ABM8EHG8</accession>
<dbReference type="Pfam" id="PF01471">
    <property type="entry name" value="PG_binding_1"/>
    <property type="match status" value="1"/>
</dbReference>
<dbReference type="Proteomes" id="UP001317705">
    <property type="component" value="Chromosome"/>
</dbReference>
<feature type="domain" description="N-acetylmuramidase" evidence="2">
    <location>
        <begin position="26"/>
        <end position="190"/>
    </location>
</feature>
<organism evidence="3 4">
    <name type="scientific">Geotalea uraniireducens</name>
    <dbReference type="NCBI Taxonomy" id="351604"/>
    <lineage>
        <taxon>Bacteria</taxon>
        <taxon>Pseudomonadati</taxon>
        <taxon>Thermodesulfobacteriota</taxon>
        <taxon>Desulfuromonadia</taxon>
        <taxon>Geobacterales</taxon>
        <taxon>Geobacteraceae</taxon>
        <taxon>Geotalea</taxon>
    </lineage>
</organism>
<dbReference type="SUPFAM" id="SSF47090">
    <property type="entry name" value="PGBD-like"/>
    <property type="match status" value="1"/>
</dbReference>
<reference evidence="3 4" key="1">
    <citation type="submission" date="2022-12" db="EMBL/GenBank/DDBJ databases">
        <title>Polyphasic characterization of Geotalea uranireducens NIT-SL11 newly isolated from a complex of sewage sludge and microbially reduced graphene oxide.</title>
        <authorList>
            <person name="Xie L."/>
            <person name="Yoshida N."/>
            <person name="Meng L."/>
        </authorList>
    </citation>
    <scope>NUCLEOTIDE SEQUENCE [LARGE SCALE GENOMIC DNA]</scope>
    <source>
        <strain evidence="3 4">NIT-SL11</strain>
    </source>
</reference>
<dbReference type="Pfam" id="PF11860">
    <property type="entry name" value="Muramidase"/>
    <property type="match status" value="1"/>
</dbReference>
<sequence length="257" mass="27735">MNFTGQGRPLNAEGMGNACSALGVAAPVVWAVLTVETRGFGFLQDRRPRILFERHIFHRLTNGRHDAGNEDISNGKPGGYVGGPAEYTRLGKALELDREAALQSASWGIGQVMGFNFKVAGFATIDVMIEAMVRDENAQLLAMANFAKGNNLAGALQRQDWAAFARGYNGADFRKNEYDSRLAAAHARYEGTLPDLALRAAQAALLYLGVDPGPVDGFQGQQTHAALRQFQQRLGLPGTGELDPDTATRLFAEAFPP</sequence>
<dbReference type="InterPro" id="IPR036366">
    <property type="entry name" value="PGBDSf"/>
</dbReference>
<dbReference type="RefSeq" id="WP_282001963.1">
    <property type="nucleotide sequence ID" value="NZ_AP027151.1"/>
</dbReference>
<dbReference type="EMBL" id="AP027151">
    <property type="protein sequence ID" value="BDV41863.1"/>
    <property type="molecule type" value="Genomic_DNA"/>
</dbReference>
<evidence type="ECO:0000313" key="3">
    <source>
        <dbReference type="EMBL" id="BDV41863.1"/>
    </source>
</evidence>
<evidence type="ECO:0000313" key="4">
    <source>
        <dbReference type="Proteomes" id="UP001317705"/>
    </source>
</evidence>
<dbReference type="InterPro" id="IPR024408">
    <property type="entry name" value="Muramidase"/>
</dbReference>
<evidence type="ECO:0008006" key="5">
    <source>
        <dbReference type="Google" id="ProtNLM"/>
    </source>
</evidence>
<feature type="domain" description="Peptidoglycan binding-like" evidence="1">
    <location>
        <begin position="198"/>
        <end position="250"/>
    </location>
</feature>
<dbReference type="Gene3D" id="1.10.101.10">
    <property type="entry name" value="PGBD-like superfamily/PGBD"/>
    <property type="match status" value="1"/>
</dbReference>